<organism evidence="3 4">
    <name type="scientific">Anaerosalibacter massiliensis</name>
    <dbReference type="NCBI Taxonomy" id="1347392"/>
    <lineage>
        <taxon>Bacteria</taxon>
        <taxon>Bacillati</taxon>
        <taxon>Bacillota</taxon>
        <taxon>Tissierellia</taxon>
        <taxon>Tissierellales</taxon>
        <taxon>Sporanaerobacteraceae</taxon>
        <taxon>Anaerosalibacter</taxon>
    </lineage>
</organism>
<evidence type="ECO:0000313" key="3">
    <source>
        <dbReference type="EMBL" id="MCR2045076.1"/>
    </source>
</evidence>
<dbReference type="RefSeq" id="WP_042682639.1">
    <property type="nucleotide sequence ID" value="NZ_CABKTM010000049.1"/>
</dbReference>
<feature type="transmembrane region" description="Helical" evidence="1">
    <location>
        <begin position="604"/>
        <end position="619"/>
    </location>
</feature>
<accession>A0A9X2S8F6</accession>
<dbReference type="Proteomes" id="UP001142078">
    <property type="component" value="Unassembled WGS sequence"/>
</dbReference>
<keyword evidence="2" id="KW-0732">Signal</keyword>
<feature type="transmembrane region" description="Helical" evidence="1">
    <location>
        <begin position="458"/>
        <end position="476"/>
    </location>
</feature>
<feature type="transmembrane region" description="Helical" evidence="1">
    <location>
        <begin position="482"/>
        <end position="500"/>
    </location>
</feature>
<evidence type="ECO:0000313" key="4">
    <source>
        <dbReference type="Proteomes" id="UP001142078"/>
    </source>
</evidence>
<gene>
    <name evidence="3" type="ORF">NSA23_13285</name>
</gene>
<dbReference type="AlphaFoldDB" id="A0A9X2S8F6"/>
<dbReference type="EMBL" id="JANJZL010000011">
    <property type="protein sequence ID" value="MCR2045076.1"/>
    <property type="molecule type" value="Genomic_DNA"/>
</dbReference>
<feature type="transmembrane region" description="Helical" evidence="1">
    <location>
        <begin position="386"/>
        <end position="404"/>
    </location>
</feature>
<proteinExistence type="predicted"/>
<feature type="transmembrane region" description="Helical" evidence="1">
    <location>
        <begin position="507"/>
        <end position="524"/>
    </location>
</feature>
<feature type="transmembrane region" description="Helical" evidence="1">
    <location>
        <begin position="303"/>
        <end position="324"/>
    </location>
</feature>
<feature type="transmembrane region" description="Helical" evidence="1">
    <location>
        <begin position="424"/>
        <end position="446"/>
    </location>
</feature>
<keyword evidence="1" id="KW-0812">Transmembrane</keyword>
<keyword evidence="4" id="KW-1185">Reference proteome</keyword>
<name>A0A9X2S8F6_9FIRM</name>
<protein>
    <recommendedName>
        <fullName evidence="5">Phosphoglycerol transferase I</fullName>
    </recommendedName>
</protein>
<comment type="caution">
    <text evidence="3">The sequence shown here is derived from an EMBL/GenBank/DDBJ whole genome shotgun (WGS) entry which is preliminary data.</text>
</comment>
<feature type="transmembrane region" description="Helical" evidence="1">
    <location>
        <begin position="336"/>
        <end position="354"/>
    </location>
</feature>
<evidence type="ECO:0000256" key="2">
    <source>
        <dbReference type="SAM" id="SignalP"/>
    </source>
</evidence>
<keyword evidence="1" id="KW-0472">Membrane</keyword>
<reference evidence="3" key="1">
    <citation type="submission" date="2022-07" db="EMBL/GenBank/DDBJ databases">
        <title>Enhanced cultured diversity of the mouse gut microbiota enables custom-made synthetic communities.</title>
        <authorList>
            <person name="Afrizal A."/>
        </authorList>
    </citation>
    <scope>NUCLEOTIDE SEQUENCE</scope>
    <source>
        <strain evidence="3">DSM 29482</strain>
    </source>
</reference>
<feature type="transmembrane region" description="Helical" evidence="1">
    <location>
        <begin position="360"/>
        <end position="379"/>
    </location>
</feature>
<feature type="transmembrane region" description="Helical" evidence="1">
    <location>
        <begin position="565"/>
        <end position="584"/>
    </location>
</feature>
<evidence type="ECO:0000256" key="1">
    <source>
        <dbReference type="SAM" id="Phobius"/>
    </source>
</evidence>
<dbReference type="OrthoDB" id="3199331at2"/>
<sequence>MKKNKKIAILLIFIIILISKVSCAAEAEDEKTVFILIDEMDFELMEKIDGERFSTGLMNSKTRGSYDELSYVTTIATGRKVKIKEGEFKGLKRQENGSIKVLGYESIIKDLNSNYPDFSKKIKFFGEKLKDEGVSYIGDDFSALIACNKDGIIKDGETEIVYNEEWLKNKTKSSLKDSNILILSYNIENEGDRINILNNYLRDIEDSNIIIIPKKVPNSMKKIVNNSLVPIMYKNPYISPGVLTSSSTNRKGVVVNLDIFPHIMSIYNIDDNINIGKSFKLYPSDNTIEDLKIIHKEVINMTWITYIFHGIVYLIQVYFTYFFVKNRRDKYRDMAFYYNFLIITIFVSFVMGFFNIHRSILAYLITCIMISYSISTWVVDKKLNGAGIFSTLTYIVMIIGMLFYPESIYNSYMGYNNLILGARYYGFNNGAMAILLSSSIISYFTVKKYLPNRILEKIVLLLYAILNIVALSSRFGVNTGGFFTSIILFLIMVYTVFFEGEFTFKNTIILILLGFLILYANLYIDLNSLNRGHAGSLIYRAKILGKKEVYDIAIVKLKELFKFTISPPWIIVLISQIIFIKNFWDKFKERSIYILEIRPEIQKEYLIVIITAIVAFFINDTGVIAFIYMLQYFIVLFVNIYIVEEL</sequence>
<feature type="chain" id="PRO_5040992551" description="Phosphoglycerol transferase I" evidence="2">
    <location>
        <begin position="25"/>
        <end position="646"/>
    </location>
</feature>
<evidence type="ECO:0008006" key="5">
    <source>
        <dbReference type="Google" id="ProtNLM"/>
    </source>
</evidence>
<keyword evidence="1" id="KW-1133">Transmembrane helix</keyword>
<feature type="signal peptide" evidence="2">
    <location>
        <begin position="1"/>
        <end position="24"/>
    </location>
</feature>